<comment type="caution">
    <text evidence="2">The sequence shown here is derived from an EMBL/GenBank/DDBJ whole genome shotgun (WGS) entry which is preliminary data.</text>
</comment>
<protein>
    <submittedName>
        <fullName evidence="2">Uncharacterized protein</fullName>
    </submittedName>
</protein>
<evidence type="ECO:0000313" key="2">
    <source>
        <dbReference type="EMBL" id="OMJ68686.1"/>
    </source>
</evidence>
<gene>
    <name evidence="2" type="ORF">SteCoe_33793</name>
</gene>
<sequence length="631" mass="74953">MSESTEYLKIPDKKFPGQEIEDQLDRLNIVIQDFMQNLDVSRSYCPSINISESIFKSSEVNSDTASEGLSENIERKFEEILQENDRLRMIIEDFNSNSERKVSEFGCTEEEIEYILFDLKDVLIGKNKESNFKIGQMNIKLRLISKPDHIFPEKHIISSLWTKELNSFEQENIEDIIYKLRKDNETIQKINKKITDEEDLLREMKSNFIIKCCDPIEEQFHSIEFPLSLIKEAALEIEVKKYKEKNKMLDQAQEEIQWQLNEVKSLKQTFLNKIQEAADYRKTLEKKYQELKDSACNNHKQTTYKKHIKNDIGCCDCKKIKQIDEINTNIIEDMDKSINSPFIPIATYKYFTIDELNNQLKHLEEKALTSSDPHKFLREIERCKTHITNLRGEQAILDCKQKTKNMFKIVKNIEKSVKSESSKRNNLIKRLIHDSNGDLDYDENVKKDIEESLDRSLKKLEEKRLVQKRSAVVFKRNFYEDQEDTIRELRTQLNILTKHDNIIKKSYEQKKIYLLSKEIELQEREKFLMDHWKKNYSTKDIVDTVQKISKKLTMQKEIFDKEKVRFENERMIYEKKMLGNEIEKGKMKIIAQQLDAERKMMNSEKKNIEIFLKQVSSLPSYLNSVKLQLPF</sequence>
<dbReference type="EMBL" id="MPUH01001294">
    <property type="protein sequence ID" value="OMJ68686.1"/>
    <property type="molecule type" value="Genomic_DNA"/>
</dbReference>
<dbReference type="Proteomes" id="UP000187209">
    <property type="component" value="Unassembled WGS sequence"/>
</dbReference>
<keyword evidence="3" id="KW-1185">Reference proteome</keyword>
<reference evidence="2 3" key="1">
    <citation type="submission" date="2016-11" db="EMBL/GenBank/DDBJ databases">
        <title>The macronuclear genome of Stentor coeruleus: a giant cell with tiny introns.</title>
        <authorList>
            <person name="Slabodnick M."/>
            <person name="Ruby J.G."/>
            <person name="Reiff S.B."/>
            <person name="Swart E.C."/>
            <person name="Gosai S."/>
            <person name="Prabakaran S."/>
            <person name="Witkowska E."/>
            <person name="Larue G.E."/>
            <person name="Fisher S."/>
            <person name="Freeman R.M."/>
            <person name="Gunawardena J."/>
            <person name="Chu W."/>
            <person name="Stover N.A."/>
            <person name="Gregory B.D."/>
            <person name="Nowacki M."/>
            <person name="Derisi J."/>
            <person name="Roy S.W."/>
            <person name="Marshall W.F."/>
            <person name="Sood P."/>
        </authorList>
    </citation>
    <scope>NUCLEOTIDE SEQUENCE [LARGE SCALE GENOMIC DNA]</scope>
    <source>
        <strain evidence="2">WM001</strain>
    </source>
</reference>
<evidence type="ECO:0000313" key="3">
    <source>
        <dbReference type="Proteomes" id="UP000187209"/>
    </source>
</evidence>
<name>A0A1R2AVY7_9CILI</name>
<proteinExistence type="predicted"/>
<dbReference type="AlphaFoldDB" id="A0A1R2AVY7"/>
<evidence type="ECO:0000256" key="1">
    <source>
        <dbReference type="SAM" id="Coils"/>
    </source>
</evidence>
<accession>A0A1R2AVY7</accession>
<feature type="coiled-coil region" evidence="1">
    <location>
        <begin position="232"/>
        <end position="294"/>
    </location>
</feature>
<keyword evidence="1" id="KW-0175">Coiled coil</keyword>
<organism evidence="2 3">
    <name type="scientific">Stentor coeruleus</name>
    <dbReference type="NCBI Taxonomy" id="5963"/>
    <lineage>
        <taxon>Eukaryota</taxon>
        <taxon>Sar</taxon>
        <taxon>Alveolata</taxon>
        <taxon>Ciliophora</taxon>
        <taxon>Postciliodesmatophora</taxon>
        <taxon>Heterotrichea</taxon>
        <taxon>Heterotrichida</taxon>
        <taxon>Stentoridae</taxon>
        <taxon>Stentor</taxon>
    </lineage>
</organism>